<keyword evidence="6" id="KW-0282">Flagellum</keyword>
<feature type="coiled-coil region" evidence="14">
    <location>
        <begin position="267"/>
        <end position="321"/>
    </location>
</feature>
<dbReference type="EMBL" id="SNRW01007399">
    <property type="protein sequence ID" value="KAA6381299.1"/>
    <property type="molecule type" value="Genomic_DNA"/>
</dbReference>
<feature type="coiled-coil region" evidence="14">
    <location>
        <begin position="349"/>
        <end position="405"/>
    </location>
</feature>
<evidence type="ECO:0000256" key="15">
    <source>
        <dbReference type="SAM" id="MobiDB-lite"/>
    </source>
</evidence>
<sequence>MISDIDQRARGKNLEKLKRQIAQEEEIARELEEDRRNRILRERTYNAQQKLAEEMARKKRQEAVDYADHERLRREEIEIRDLENKLEAAYMNKERAHQIEERAENLEKVKQYDLDLEKKAFEWQEVLRKREPDPAVIAAKKLEDERKAVEQLKHERQIAAQLAFETFLKEKKAVDDATAALLADLEKKELEKLQKKKEYQKFISEFQQQRRDLKEKEKKQLADEDERIRAFQAEKDRQFELNEAIKQQKKDEEAKKQAKVFDDITKQKLEREELEMLTEQLDFEEEERKQRDKDKAAAEKAVRTKIELQEAEVEWKRLKQEQKQREFEADQKEKQEIMLRYEEEVSRSKKEEENRKLKTAEHMREAERLVAIKQEQKQLQIDHERQEWEEEQMKINERRRAIQEERLRLLRLHAVKLWGYLPKGVIMNEEELAVFPEEMQQEFLASKTMNDKSSSHTTIAQKYFKDDVDNEEYERQYERDVQRFYPEKKTSDLSLREFGKQESTSPSGSVLIAGLETDEVQKPGPKWRYKSTRPW</sequence>
<dbReference type="PANTHER" id="PTHR19265">
    <property type="entry name" value="MEIOSIS-SPECIFIC NUCLEAR STRUCTURAL PROTEIN 1"/>
    <property type="match status" value="1"/>
</dbReference>
<evidence type="ECO:0000256" key="6">
    <source>
        <dbReference type="ARBA" id="ARBA00022846"/>
    </source>
</evidence>
<keyword evidence="8" id="KW-0969">Cilium</keyword>
<comment type="function">
    <text evidence="13">Microtubule inner protein (MIP) part of the dynein-decorated doublet microtubules (DMTs) in cilia axoneme, which is required for motile cilia beating. May play a role in the control of meiotic division and germ cell differentiation through regulation of pairing and recombination during meiosis. Required for sperm flagella assembly. May play a role in the assembly and function of the outer dynein arm-docking complex (ODA-DC). ODA-DC mediates outer dynein arms (ODA) binding onto the axonemal doublet microtubules.</text>
</comment>
<feature type="coiled-coil region" evidence="14">
    <location>
        <begin position="135"/>
        <end position="234"/>
    </location>
</feature>
<accession>A0A5J4VG06</accession>
<evidence type="ECO:0000259" key="16">
    <source>
        <dbReference type="Pfam" id="PF13868"/>
    </source>
</evidence>
<evidence type="ECO:0000256" key="9">
    <source>
        <dbReference type="ARBA" id="ARBA00023212"/>
    </source>
</evidence>
<comment type="similarity">
    <text evidence="3">Belongs to the MNS1 family.</text>
</comment>
<evidence type="ECO:0000256" key="5">
    <source>
        <dbReference type="ARBA" id="ARBA00022490"/>
    </source>
</evidence>
<feature type="compositionally biased region" description="Basic residues" evidence="15">
    <location>
        <begin position="525"/>
        <end position="535"/>
    </location>
</feature>
<evidence type="ECO:0000256" key="10">
    <source>
        <dbReference type="ARBA" id="ARBA00023242"/>
    </source>
</evidence>
<feature type="region of interest" description="Disordered" evidence="15">
    <location>
        <begin position="495"/>
        <end position="535"/>
    </location>
</feature>
<evidence type="ECO:0000256" key="8">
    <source>
        <dbReference type="ARBA" id="ARBA00023069"/>
    </source>
</evidence>
<keyword evidence="7 14" id="KW-0175">Coiled coil</keyword>
<feature type="coiled-coil region" evidence="14">
    <location>
        <begin position="72"/>
        <end position="99"/>
    </location>
</feature>
<evidence type="ECO:0000313" key="18">
    <source>
        <dbReference type="Proteomes" id="UP000324800"/>
    </source>
</evidence>
<keyword evidence="5" id="KW-0963">Cytoplasm</keyword>
<dbReference type="PANTHER" id="PTHR19265:SF0">
    <property type="entry name" value="MEIOSIS-SPECIFIC NUCLEAR STRUCTURAL PROTEIN 1"/>
    <property type="match status" value="1"/>
</dbReference>
<organism evidence="17 18">
    <name type="scientific">Streblomastix strix</name>
    <dbReference type="NCBI Taxonomy" id="222440"/>
    <lineage>
        <taxon>Eukaryota</taxon>
        <taxon>Metamonada</taxon>
        <taxon>Preaxostyla</taxon>
        <taxon>Oxymonadida</taxon>
        <taxon>Streblomastigidae</taxon>
        <taxon>Streblomastix</taxon>
    </lineage>
</organism>
<dbReference type="GO" id="GO:0051321">
    <property type="term" value="P:meiotic cell cycle"/>
    <property type="evidence" value="ECO:0007669"/>
    <property type="project" value="UniProtKB-KW"/>
</dbReference>
<evidence type="ECO:0000256" key="3">
    <source>
        <dbReference type="ARBA" id="ARBA00009158"/>
    </source>
</evidence>
<comment type="subcellular location">
    <subcellularLocation>
        <location evidence="2">Cytoplasm</location>
        <location evidence="2">Cytoskeleton</location>
        <location evidence="2">Flagellum axoneme</location>
    </subcellularLocation>
    <subcellularLocation>
        <location evidence="1">Nucleus</location>
    </subcellularLocation>
</comment>
<evidence type="ECO:0000256" key="4">
    <source>
        <dbReference type="ARBA" id="ARBA00014813"/>
    </source>
</evidence>
<reference evidence="17 18" key="1">
    <citation type="submission" date="2019-03" db="EMBL/GenBank/DDBJ databases">
        <title>Single cell metagenomics reveals metabolic interactions within the superorganism composed of flagellate Streblomastix strix and complex community of Bacteroidetes bacteria on its surface.</title>
        <authorList>
            <person name="Treitli S.C."/>
            <person name="Kolisko M."/>
            <person name="Husnik F."/>
            <person name="Keeling P."/>
            <person name="Hampl V."/>
        </authorList>
    </citation>
    <scope>NUCLEOTIDE SEQUENCE [LARGE SCALE GENOMIC DNA]</scope>
    <source>
        <strain evidence="17">ST1C</strain>
    </source>
</reference>
<keyword evidence="9" id="KW-0206">Cytoskeleton</keyword>
<evidence type="ECO:0000256" key="13">
    <source>
        <dbReference type="ARBA" id="ARBA00046114"/>
    </source>
</evidence>
<dbReference type="InterPro" id="IPR043597">
    <property type="entry name" value="TPH_dom"/>
</dbReference>
<dbReference type="InterPro" id="IPR026504">
    <property type="entry name" value="MNS1"/>
</dbReference>
<name>A0A5J4VG06_9EUKA</name>
<dbReference type="Proteomes" id="UP000324800">
    <property type="component" value="Unassembled WGS sequence"/>
</dbReference>
<dbReference type="Pfam" id="PF13868">
    <property type="entry name" value="TPH"/>
    <property type="match status" value="1"/>
</dbReference>
<dbReference type="GO" id="GO:0005634">
    <property type="term" value="C:nucleus"/>
    <property type="evidence" value="ECO:0007669"/>
    <property type="project" value="UniProtKB-SubCell"/>
</dbReference>
<evidence type="ECO:0000256" key="12">
    <source>
        <dbReference type="ARBA" id="ARBA00023273"/>
    </source>
</evidence>
<evidence type="ECO:0000256" key="14">
    <source>
        <dbReference type="SAM" id="Coils"/>
    </source>
</evidence>
<evidence type="ECO:0000313" key="17">
    <source>
        <dbReference type="EMBL" id="KAA6381299.1"/>
    </source>
</evidence>
<gene>
    <name evidence="17" type="ORF">EZS28_023175</name>
</gene>
<feature type="domain" description="Trichohyalin-plectin-homology" evidence="16">
    <location>
        <begin position="72"/>
        <end position="423"/>
    </location>
</feature>
<keyword evidence="12" id="KW-0966">Cell projection</keyword>
<evidence type="ECO:0000256" key="7">
    <source>
        <dbReference type="ARBA" id="ARBA00023054"/>
    </source>
</evidence>
<protein>
    <recommendedName>
        <fullName evidence="4">Meiosis-specific nuclear structural protein 1</fullName>
    </recommendedName>
</protein>
<keyword evidence="10" id="KW-0539">Nucleus</keyword>
<comment type="caution">
    <text evidence="17">The sequence shown here is derived from an EMBL/GenBank/DDBJ whole genome shotgun (WGS) entry which is preliminary data.</text>
</comment>
<evidence type="ECO:0000256" key="11">
    <source>
        <dbReference type="ARBA" id="ARBA00023254"/>
    </source>
</evidence>
<keyword evidence="11" id="KW-0469">Meiosis</keyword>
<proteinExistence type="inferred from homology"/>
<dbReference type="AlphaFoldDB" id="A0A5J4VG06"/>
<evidence type="ECO:0000256" key="2">
    <source>
        <dbReference type="ARBA" id="ARBA00004611"/>
    </source>
</evidence>
<dbReference type="OrthoDB" id="197839at2759"/>
<evidence type="ECO:0000256" key="1">
    <source>
        <dbReference type="ARBA" id="ARBA00004123"/>
    </source>
</evidence>